<keyword evidence="2 9" id="KW-0963">Cytoplasm</keyword>
<keyword evidence="7 9" id="KW-0030">Aminoacyl-tRNA synthetase</keyword>
<evidence type="ECO:0000313" key="16">
    <source>
        <dbReference type="Proteomes" id="UP001214757"/>
    </source>
</evidence>
<dbReference type="NCBIfam" id="TIGR00396">
    <property type="entry name" value="leuS_bact"/>
    <property type="match status" value="1"/>
</dbReference>
<dbReference type="InterPro" id="IPR013155">
    <property type="entry name" value="M/V/L/I-tRNA-synth_anticd-bd"/>
</dbReference>
<dbReference type="SUPFAM" id="SSF52374">
    <property type="entry name" value="Nucleotidylyl transferase"/>
    <property type="match status" value="1"/>
</dbReference>
<keyword evidence="3 9" id="KW-0436">Ligase</keyword>
<dbReference type="InterPro" id="IPR002300">
    <property type="entry name" value="aa-tRNA-synth_Ia"/>
</dbReference>
<gene>
    <name evidence="9 15" type="primary">leuS</name>
    <name evidence="15" type="ORF">PSI22_12085</name>
</gene>
<comment type="similarity">
    <text evidence="1 9 10">Belongs to the class-I aminoacyl-tRNA synthetase family.</text>
</comment>
<dbReference type="EMBL" id="JAQRFO010000024">
    <property type="protein sequence ID" value="MDC9622352.1"/>
    <property type="molecule type" value="Genomic_DNA"/>
</dbReference>
<dbReference type="InterPro" id="IPR009080">
    <property type="entry name" value="tRNAsynth_Ia_anticodon-bd"/>
</dbReference>
<feature type="domain" description="Aminoacyl-tRNA synthetase class Ia" evidence="11">
    <location>
        <begin position="431"/>
        <end position="629"/>
    </location>
</feature>
<comment type="subcellular location">
    <subcellularLocation>
        <location evidence="9">Cytoplasm</location>
    </subcellularLocation>
</comment>
<keyword evidence="4 9" id="KW-0547">Nucleotide-binding</keyword>
<dbReference type="Pfam" id="PF00133">
    <property type="entry name" value="tRNA-synt_1"/>
    <property type="match status" value="1"/>
</dbReference>
<evidence type="ECO:0000256" key="10">
    <source>
        <dbReference type="RuleBase" id="RU363035"/>
    </source>
</evidence>
<dbReference type="Proteomes" id="UP001214757">
    <property type="component" value="Unassembled WGS sequence"/>
</dbReference>
<feature type="domain" description="Methionyl/Valyl/Leucyl/Isoleucyl-tRNA synthetase anticodon-binding" evidence="12">
    <location>
        <begin position="671"/>
        <end position="795"/>
    </location>
</feature>
<dbReference type="InterPro" id="IPR015413">
    <property type="entry name" value="Methionyl/Leucyl_tRNA_Synth"/>
</dbReference>
<dbReference type="InterPro" id="IPR001412">
    <property type="entry name" value="aa-tRNA-synth_I_CS"/>
</dbReference>
<reference evidence="15 16" key="1">
    <citation type="submission" date="2023-02" db="EMBL/GenBank/DDBJ databases">
        <title>Entomopathogenic bacteria.</title>
        <authorList>
            <person name="Machado R.A."/>
        </authorList>
    </citation>
    <scope>NUCLEOTIDE SEQUENCE [LARGE SCALE GENOMIC DNA]</scope>
    <source>
        <strain evidence="15 16">XENO-7</strain>
    </source>
</reference>
<dbReference type="InterPro" id="IPR002302">
    <property type="entry name" value="Leu-tRNA-ligase"/>
</dbReference>
<dbReference type="PRINTS" id="PR00985">
    <property type="entry name" value="TRNASYNTHLEU"/>
</dbReference>
<evidence type="ECO:0000313" key="15">
    <source>
        <dbReference type="EMBL" id="MDC9622352.1"/>
    </source>
</evidence>
<evidence type="ECO:0000259" key="13">
    <source>
        <dbReference type="Pfam" id="PF09334"/>
    </source>
</evidence>
<dbReference type="SUPFAM" id="SSF50677">
    <property type="entry name" value="ValRS/IleRS/LeuRS editing domain"/>
    <property type="match status" value="1"/>
</dbReference>
<dbReference type="InterPro" id="IPR025709">
    <property type="entry name" value="Leu_tRNA-synth_edit"/>
</dbReference>
<evidence type="ECO:0000259" key="12">
    <source>
        <dbReference type="Pfam" id="PF08264"/>
    </source>
</evidence>
<evidence type="ECO:0000259" key="14">
    <source>
        <dbReference type="Pfam" id="PF13603"/>
    </source>
</evidence>
<feature type="binding site" evidence="9">
    <location>
        <position position="593"/>
    </location>
    <ligand>
        <name>ATP</name>
        <dbReference type="ChEBI" id="CHEBI:30616"/>
    </ligand>
</feature>
<keyword evidence="6 9" id="KW-0648">Protein biosynthesis</keyword>
<feature type="short sequence motif" description="'KMSKS' region" evidence="9">
    <location>
        <begin position="590"/>
        <end position="594"/>
    </location>
</feature>
<accession>A0ABT5M487</accession>
<organism evidence="15 16">
    <name type="scientific">Xenorhabdus aichiensis</name>
    <dbReference type="NCBI Taxonomy" id="3025874"/>
    <lineage>
        <taxon>Bacteria</taxon>
        <taxon>Pseudomonadati</taxon>
        <taxon>Pseudomonadota</taxon>
        <taxon>Gammaproteobacteria</taxon>
        <taxon>Enterobacterales</taxon>
        <taxon>Morganellaceae</taxon>
        <taxon>Xenorhabdus</taxon>
    </lineage>
</organism>
<feature type="domain" description="Leucyl-tRNA synthetase editing" evidence="14">
    <location>
        <begin position="236"/>
        <end position="417"/>
    </location>
</feature>
<dbReference type="HAMAP" id="MF_00049_B">
    <property type="entry name" value="Leu_tRNA_synth_B"/>
    <property type="match status" value="1"/>
</dbReference>
<dbReference type="Pfam" id="PF13603">
    <property type="entry name" value="tRNA-synt_1_2"/>
    <property type="match status" value="1"/>
</dbReference>
<dbReference type="Pfam" id="PF09334">
    <property type="entry name" value="tRNA-synt_1g"/>
    <property type="match status" value="1"/>
</dbReference>
<comment type="catalytic activity">
    <reaction evidence="8 9">
        <text>tRNA(Leu) + L-leucine + ATP = L-leucyl-tRNA(Leu) + AMP + diphosphate</text>
        <dbReference type="Rhea" id="RHEA:11688"/>
        <dbReference type="Rhea" id="RHEA-COMP:9613"/>
        <dbReference type="Rhea" id="RHEA-COMP:9622"/>
        <dbReference type="ChEBI" id="CHEBI:30616"/>
        <dbReference type="ChEBI" id="CHEBI:33019"/>
        <dbReference type="ChEBI" id="CHEBI:57427"/>
        <dbReference type="ChEBI" id="CHEBI:78442"/>
        <dbReference type="ChEBI" id="CHEBI:78494"/>
        <dbReference type="ChEBI" id="CHEBI:456215"/>
        <dbReference type="EC" id="6.1.1.4"/>
    </reaction>
</comment>
<dbReference type="CDD" id="cd00812">
    <property type="entry name" value="LeuRS_core"/>
    <property type="match status" value="1"/>
</dbReference>
<feature type="short sequence motif" description="'HIGH' region" evidence="9">
    <location>
        <begin position="57"/>
        <end position="67"/>
    </location>
</feature>
<dbReference type="EC" id="6.1.1.4" evidence="9"/>
<evidence type="ECO:0000256" key="5">
    <source>
        <dbReference type="ARBA" id="ARBA00022840"/>
    </source>
</evidence>
<evidence type="ECO:0000259" key="11">
    <source>
        <dbReference type="Pfam" id="PF00133"/>
    </source>
</evidence>
<dbReference type="PANTHER" id="PTHR43740:SF2">
    <property type="entry name" value="LEUCINE--TRNA LIGASE, MITOCHONDRIAL"/>
    <property type="match status" value="1"/>
</dbReference>
<dbReference type="Gene3D" id="3.10.20.590">
    <property type="match status" value="1"/>
</dbReference>
<name>A0ABT5M487_9GAMM</name>
<feature type="domain" description="Methionyl/Leucyl tRNA synthetase" evidence="13">
    <location>
        <begin position="54"/>
        <end position="186"/>
    </location>
</feature>
<evidence type="ECO:0000256" key="4">
    <source>
        <dbReference type="ARBA" id="ARBA00022741"/>
    </source>
</evidence>
<sequence length="832" mass="94611">MKNNLQVVFKCMSMKINKTYSARDVEKEAQSYWSSAKIFLADENNPGEKFYSLCMFPYPSGNIHMGHVRNYSIGDAIIRYQKMCGKNVFQPMGWDAFGLPAENAAIKNNTHPASWTYKNINNMRKQLKQMGYGYDWSREIATCSPDYYRWEQWLFLRLYQRGLAYKKKSVVNWDPVDETVLANEQVINGRGWRSDALVEKREISQWFLKITDYAEELLNGLNHLGEWPVQVKTMQKNWIGKSTGVQVSFKIKGTGNTVEVFTSRPDTIFGCSFIALAPDHSFARELSEREPDIKLFTDKCMQMSTAESDLATLTKKGIQTDCIAINPLNGEEVPIWIANYILSSYGTGAIMGVPAHDERDHEFACLYNLPVKHVIKPVDEESANIEGLFTGKGILINSGEFNGLVSDDAIKGVTQKLREIKAGTLETKYRLRDWGVSRQRYWGAPIPIIYCDDCGTVPVPENDLPVVLPEEFEFTDKSNVLKNIPEFYNVKCPSCGKNAVRETDTFDTFVESSWYSARFTCVDQPNMMLDERANYWAPVDLYIGGIEHAILHLLYARFIHKVMRDEGLLTSDEPFVRLFTQGMVLKDGSKMSKSKGNVVNPQDYIDNYGADTLRLFMMFSAPPEQQLEWSDSGVDGAHRFIKKLWNTVHGHAEHCMPKTIHSSGIVTIEQKNLRRKLHETLKKVTDVMETRLSFNTAIAAVMELINTYNKFTVNSETDKAVAQEVLDNVVIMLSPIIPHVTHVLWHVLGHDNALITEEWPKVDELAIVQYTVTIAVQVNGKLRAQHLISVDASEEMIKDKLFTLKEVQKHIAGKTVKRTIIVPNKLVNIVTS</sequence>
<dbReference type="SUPFAM" id="SSF47323">
    <property type="entry name" value="Anticodon-binding domain of a subclass of class I aminoacyl-tRNA synthetases"/>
    <property type="match status" value="1"/>
</dbReference>
<dbReference type="CDD" id="cd07958">
    <property type="entry name" value="Anticodon_Ia_Leu_BEm"/>
    <property type="match status" value="1"/>
</dbReference>
<proteinExistence type="inferred from homology"/>
<dbReference type="Gene3D" id="3.40.50.620">
    <property type="entry name" value="HUPs"/>
    <property type="match status" value="2"/>
</dbReference>
<dbReference type="PANTHER" id="PTHR43740">
    <property type="entry name" value="LEUCYL-TRNA SYNTHETASE"/>
    <property type="match status" value="1"/>
</dbReference>
<dbReference type="PROSITE" id="PS00178">
    <property type="entry name" value="AA_TRNA_LIGASE_I"/>
    <property type="match status" value="1"/>
</dbReference>
<evidence type="ECO:0000256" key="7">
    <source>
        <dbReference type="ARBA" id="ARBA00023146"/>
    </source>
</evidence>
<keyword evidence="16" id="KW-1185">Reference proteome</keyword>
<dbReference type="Pfam" id="PF08264">
    <property type="entry name" value="Anticodon_1"/>
    <property type="match status" value="1"/>
</dbReference>
<evidence type="ECO:0000256" key="6">
    <source>
        <dbReference type="ARBA" id="ARBA00022917"/>
    </source>
</evidence>
<evidence type="ECO:0000256" key="9">
    <source>
        <dbReference type="HAMAP-Rule" id="MF_00049"/>
    </source>
</evidence>
<protein>
    <recommendedName>
        <fullName evidence="9">Leucine--tRNA ligase</fullName>
        <ecNumber evidence="9">6.1.1.4</ecNumber>
    </recommendedName>
    <alternativeName>
        <fullName evidence="9">Leucyl-tRNA synthetase</fullName>
        <shortName evidence="9">LeuRS</shortName>
    </alternativeName>
</protein>
<comment type="caution">
    <text evidence="15">The sequence shown here is derived from an EMBL/GenBank/DDBJ whole genome shotgun (WGS) entry which is preliminary data.</text>
</comment>
<dbReference type="InterPro" id="IPR009008">
    <property type="entry name" value="Val/Leu/Ile-tRNA-synth_edit"/>
</dbReference>
<dbReference type="InterPro" id="IPR014729">
    <property type="entry name" value="Rossmann-like_a/b/a_fold"/>
</dbReference>
<evidence type="ECO:0000256" key="8">
    <source>
        <dbReference type="ARBA" id="ARBA00047469"/>
    </source>
</evidence>
<evidence type="ECO:0000256" key="1">
    <source>
        <dbReference type="ARBA" id="ARBA00005594"/>
    </source>
</evidence>
<evidence type="ECO:0000256" key="3">
    <source>
        <dbReference type="ARBA" id="ARBA00022598"/>
    </source>
</evidence>
<dbReference type="Gene3D" id="1.10.730.10">
    <property type="entry name" value="Isoleucyl-tRNA Synthetase, Domain 1"/>
    <property type="match status" value="1"/>
</dbReference>
<evidence type="ECO:0000256" key="2">
    <source>
        <dbReference type="ARBA" id="ARBA00022490"/>
    </source>
</evidence>
<dbReference type="GO" id="GO:0004823">
    <property type="term" value="F:leucine-tRNA ligase activity"/>
    <property type="evidence" value="ECO:0007669"/>
    <property type="project" value="UniProtKB-EC"/>
</dbReference>
<keyword evidence="5 9" id="KW-0067">ATP-binding</keyword>